<accession>A0A382MQU3</accession>
<dbReference type="GO" id="GO:0016787">
    <property type="term" value="F:hydrolase activity"/>
    <property type="evidence" value="ECO:0007669"/>
    <property type="project" value="InterPro"/>
</dbReference>
<dbReference type="InterPro" id="IPR006680">
    <property type="entry name" value="Amidohydro-rel"/>
</dbReference>
<gene>
    <name evidence="2" type="ORF">METZ01_LOCUS302676</name>
</gene>
<organism evidence="2">
    <name type="scientific">marine metagenome</name>
    <dbReference type="NCBI Taxonomy" id="408172"/>
    <lineage>
        <taxon>unclassified sequences</taxon>
        <taxon>metagenomes</taxon>
        <taxon>ecological metagenomes</taxon>
    </lineage>
</organism>
<dbReference type="EMBL" id="UINC01094516">
    <property type="protein sequence ID" value="SVC49822.1"/>
    <property type="molecule type" value="Genomic_DNA"/>
</dbReference>
<dbReference type="Gene3D" id="3.20.20.140">
    <property type="entry name" value="Metal-dependent hydrolases"/>
    <property type="match status" value="1"/>
</dbReference>
<dbReference type="Pfam" id="PF04909">
    <property type="entry name" value="Amidohydro_2"/>
    <property type="match status" value="1"/>
</dbReference>
<feature type="domain" description="Amidohydrolase-related" evidence="1">
    <location>
        <begin position="3"/>
        <end position="283"/>
    </location>
</feature>
<dbReference type="AlphaFoldDB" id="A0A382MQU3"/>
<name>A0A382MQU3_9ZZZZ</name>
<reference evidence="2" key="1">
    <citation type="submission" date="2018-05" db="EMBL/GenBank/DDBJ databases">
        <authorList>
            <person name="Lanie J.A."/>
            <person name="Ng W.-L."/>
            <person name="Kazmierczak K.M."/>
            <person name="Andrzejewski T.M."/>
            <person name="Davidsen T.M."/>
            <person name="Wayne K.J."/>
            <person name="Tettelin H."/>
            <person name="Glass J.I."/>
            <person name="Rusch D."/>
            <person name="Podicherti R."/>
            <person name="Tsui H.-C.T."/>
            <person name="Winkler M.E."/>
        </authorList>
    </citation>
    <scope>NUCLEOTIDE SEQUENCE</scope>
</reference>
<protein>
    <recommendedName>
        <fullName evidence="1">Amidohydrolase-related domain-containing protein</fullName>
    </recommendedName>
</protein>
<evidence type="ECO:0000259" key="1">
    <source>
        <dbReference type="Pfam" id="PF04909"/>
    </source>
</evidence>
<proteinExistence type="predicted"/>
<evidence type="ECO:0000313" key="2">
    <source>
        <dbReference type="EMBL" id="SVC49822.1"/>
    </source>
</evidence>
<sequence>MIIDAHNHPNWHAHDAGKILANMDEQGIDQMWLFSWEVPADEYKPSYHRVLPPTGDGIPLEDVLSVGKSAPDRFVMGYMPHPKRPDAIDRLKAAVEIHGVRLASELKVRLPFDDPDAIRLYQFCGEQRLPITIHLDYPIDHGKGSYPRSNWWYGGSIESLERAISACPETLFIGHAPGFWAHISNDDRYDKEAYPKGPVLPGGRISELLRTYKNLFADLSAGSALTAISRDRLFGRQFLIEFQDKLLFGRDYFDTRLMDYILDLKLPTEAFDKITHANARRVLDSYLD</sequence>
<dbReference type="SUPFAM" id="SSF51556">
    <property type="entry name" value="Metallo-dependent hydrolases"/>
    <property type="match status" value="1"/>
</dbReference>
<dbReference type="InterPro" id="IPR032466">
    <property type="entry name" value="Metal_Hydrolase"/>
</dbReference>